<evidence type="ECO:0000256" key="1">
    <source>
        <dbReference type="SAM" id="MobiDB-lite"/>
    </source>
</evidence>
<name>A0AAD3H754_9STRA</name>
<dbReference type="Proteomes" id="UP001054902">
    <property type="component" value="Unassembled WGS sequence"/>
</dbReference>
<protein>
    <submittedName>
        <fullName evidence="2">Uncharacterized protein</fullName>
    </submittedName>
</protein>
<dbReference type="EMBL" id="BLLK01000046">
    <property type="protein sequence ID" value="GFH52880.1"/>
    <property type="molecule type" value="Genomic_DNA"/>
</dbReference>
<evidence type="ECO:0000313" key="2">
    <source>
        <dbReference type="EMBL" id="GFH52880.1"/>
    </source>
</evidence>
<organism evidence="2 3">
    <name type="scientific">Chaetoceros tenuissimus</name>
    <dbReference type="NCBI Taxonomy" id="426638"/>
    <lineage>
        <taxon>Eukaryota</taxon>
        <taxon>Sar</taxon>
        <taxon>Stramenopiles</taxon>
        <taxon>Ochrophyta</taxon>
        <taxon>Bacillariophyta</taxon>
        <taxon>Coscinodiscophyceae</taxon>
        <taxon>Chaetocerotophycidae</taxon>
        <taxon>Chaetocerotales</taxon>
        <taxon>Chaetocerotaceae</taxon>
        <taxon>Chaetoceros</taxon>
    </lineage>
</organism>
<evidence type="ECO:0000313" key="3">
    <source>
        <dbReference type="Proteomes" id="UP001054902"/>
    </source>
</evidence>
<sequence>MSDTNSGNPPQKKRKIDPSNANTNDTSIDGKVCLTCKQRKPKSAYSKNQYKKQTAPRCKACIQKNKNEQDSEKRKQNSKIRCGNCRGNLTPDMFSPEELRKEDHVDKICTICLALPACQQCEQWKSPHVFNDDANPNICDVCTATNLYKAREEAIERELDVEQLIMPTFEIPGQSPIWSTDRSETSPSFSFRNQLDLDTLLKVGTYDLIYYYCIDDGEEETQHNRATKGIVSFSKGEDEKSVKGFVSIDMSVRKDLFPHHVDLELKVMEKNQNGRSGLSFEITNHESLRHDWQINRGEEDGIFGEINILEQRLDIRYMPEQVKELEYPLEYAQSIQFDTVQEAEALLHNYEIGERYLWLENHLNLPSEVSRLIRKFTSQKPQPVLLFEQDDIHLDFVWDDSPGEYFGTCLVARPRKK</sequence>
<keyword evidence="3" id="KW-1185">Reference proteome</keyword>
<reference evidence="2 3" key="1">
    <citation type="journal article" date="2021" name="Sci. Rep.">
        <title>The genome of the diatom Chaetoceros tenuissimus carries an ancient integrated fragment of an extant virus.</title>
        <authorList>
            <person name="Hongo Y."/>
            <person name="Kimura K."/>
            <person name="Takaki Y."/>
            <person name="Yoshida Y."/>
            <person name="Baba S."/>
            <person name="Kobayashi G."/>
            <person name="Nagasaki K."/>
            <person name="Hano T."/>
            <person name="Tomaru Y."/>
        </authorList>
    </citation>
    <scope>NUCLEOTIDE SEQUENCE [LARGE SCALE GENOMIC DNA]</scope>
    <source>
        <strain evidence="2 3">NIES-3715</strain>
    </source>
</reference>
<gene>
    <name evidence="2" type="ORF">CTEN210_09356</name>
</gene>
<dbReference type="AlphaFoldDB" id="A0AAD3H754"/>
<feature type="region of interest" description="Disordered" evidence="1">
    <location>
        <begin position="1"/>
        <end position="28"/>
    </location>
</feature>
<accession>A0AAD3H754</accession>
<comment type="caution">
    <text evidence="2">The sequence shown here is derived from an EMBL/GenBank/DDBJ whole genome shotgun (WGS) entry which is preliminary data.</text>
</comment>
<proteinExistence type="predicted"/>